<evidence type="ECO:0000256" key="1">
    <source>
        <dbReference type="ARBA" id="ARBA00004651"/>
    </source>
</evidence>
<dbReference type="GO" id="GO:0005886">
    <property type="term" value="C:plasma membrane"/>
    <property type="evidence" value="ECO:0007669"/>
    <property type="project" value="UniProtKB-SubCell"/>
</dbReference>
<dbReference type="InterPro" id="IPR036259">
    <property type="entry name" value="MFS_trans_sf"/>
</dbReference>
<dbReference type="InterPro" id="IPR011701">
    <property type="entry name" value="MFS"/>
</dbReference>
<dbReference type="InterPro" id="IPR020846">
    <property type="entry name" value="MFS_dom"/>
</dbReference>
<keyword evidence="4 8" id="KW-0812">Transmembrane</keyword>
<evidence type="ECO:0000313" key="10">
    <source>
        <dbReference type="EMBL" id="AYF77469.1"/>
    </source>
</evidence>
<sequence>MGAAVTGFGCAGVRRRAGRQRRRPDRYPGPGGRGGRAALVGCYIPHALRRGEAALIDLRLLRDRNFAAVNAMVFVYIGMLSGLTALLPLYFQTIGGDSPLRSGALVAPLGVGAIVTTVITGRLGDTYSPRPLILAGLPVALLGILGLAEISPGTADILTLSAIFVIGLGHCMIMPAALGATYRTLPRAHIASATTATNVGIRAGSSFGVAAVLILLQRDLDHRSPAYAFAHTYWWTLAIATAAIVPALLLPRRV</sequence>
<keyword evidence="11" id="KW-1185">Reference proteome</keyword>
<dbReference type="AlphaFoldDB" id="A0A386ZLG0"/>
<evidence type="ECO:0000256" key="2">
    <source>
        <dbReference type="ARBA" id="ARBA00022448"/>
    </source>
</evidence>
<protein>
    <submittedName>
        <fullName evidence="10">MFS transporter</fullName>
    </submittedName>
</protein>
<dbReference type="Gene3D" id="1.20.1250.20">
    <property type="entry name" value="MFS general substrate transporter like domains"/>
    <property type="match status" value="1"/>
</dbReference>
<dbReference type="PANTHER" id="PTHR42718:SF46">
    <property type="entry name" value="BLR6921 PROTEIN"/>
    <property type="match status" value="1"/>
</dbReference>
<evidence type="ECO:0000256" key="3">
    <source>
        <dbReference type="ARBA" id="ARBA00022475"/>
    </source>
</evidence>
<organism evidence="10 11">
    <name type="scientific">Nocardia yunnanensis</name>
    <dbReference type="NCBI Taxonomy" id="2382165"/>
    <lineage>
        <taxon>Bacteria</taxon>
        <taxon>Bacillati</taxon>
        <taxon>Actinomycetota</taxon>
        <taxon>Actinomycetes</taxon>
        <taxon>Mycobacteriales</taxon>
        <taxon>Nocardiaceae</taxon>
        <taxon>Nocardia</taxon>
    </lineage>
</organism>
<dbReference type="OrthoDB" id="9812221at2"/>
<evidence type="ECO:0000256" key="6">
    <source>
        <dbReference type="ARBA" id="ARBA00023136"/>
    </source>
</evidence>
<dbReference type="EMBL" id="CP032568">
    <property type="protein sequence ID" value="AYF77469.1"/>
    <property type="molecule type" value="Genomic_DNA"/>
</dbReference>
<keyword evidence="6 8" id="KW-0472">Membrane</keyword>
<gene>
    <name evidence="10" type="ORF">D7D52_30755</name>
</gene>
<dbReference type="Proteomes" id="UP000267164">
    <property type="component" value="Chromosome"/>
</dbReference>
<keyword evidence="2" id="KW-0813">Transport</keyword>
<feature type="compositionally biased region" description="Basic residues" evidence="7">
    <location>
        <begin position="14"/>
        <end position="24"/>
    </location>
</feature>
<dbReference type="PROSITE" id="PS50850">
    <property type="entry name" value="MFS"/>
    <property type="match status" value="1"/>
</dbReference>
<keyword evidence="3" id="KW-1003">Cell membrane</keyword>
<evidence type="ECO:0000256" key="8">
    <source>
        <dbReference type="SAM" id="Phobius"/>
    </source>
</evidence>
<feature type="transmembrane region" description="Helical" evidence="8">
    <location>
        <begin position="157"/>
        <end position="178"/>
    </location>
</feature>
<dbReference type="PANTHER" id="PTHR42718">
    <property type="entry name" value="MAJOR FACILITATOR SUPERFAMILY MULTIDRUG TRANSPORTER MFSC"/>
    <property type="match status" value="1"/>
</dbReference>
<dbReference type="KEGG" id="nyu:D7D52_30755"/>
<proteinExistence type="predicted"/>
<name>A0A386ZLG0_9NOCA</name>
<evidence type="ECO:0000259" key="9">
    <source>
        <dbReference type="PROSITE" id="PS50850"/>
    </source>
</evidence>
<evidence type="ECO:0000313" key="11">
    <source>
        <dbReference type="Proteomes" id="UP000267164"/>
    </source>
</evidence>
<comment type="subcellular location">
    <subcellularLocation>
        <location evidence="1">Cell membrane</location>
        <topology evidence="1">Multi-pass membrane protein</topology>
    </subcellularLocation>
</comment>
<feature type="region of interest" description="Disordered" evidence="7">
    <location>
        <begin position="14"/>
        <end position="33"/>
    </location>
</feature>
<feature type="transmembrane region" description="Helical" evidence="8">
    <location>
        <begin position="103"/>
        <end position="120"/>
    </location>
</feature>
<dbReference type="Pfam" id="PF07690">
    <property type="entry name" value="MFS_1"/>
    <property type="match status" value="1"/>
</dbReference>
<evidence type="ECO:0000256" key="5">
    <source>
        <dbReference type="ARBA" id="ARBA00022989"/>
    </source>
</evidence>
<reference evidence="10 11" key="1">
    <citation type="submission" date="2018-09" db="EMBL/GenBank/DDBJ databases">
        <title>Nocardia yunnanensis sp. nov., an actinomycete isolated from a soil sample.</title>
        <authorList>
            <person name="Zhang J."/>
        </authorList>
    </citation>
    <scope>NUCLEOTIDE SEQUENCE [LARGE SCALE GENOMIC DNA]</scope>
    <source>
        <strain evidence="10 11">CFHS0054</strain>
    </source>
</reference>
<feature type="transmembrane region" description="Helical" evidence="8">
    <location>
        <begin position="132"/>
        <end position="151"/>
    </location>
</feature>
<dbReference type="SUPFAM" id="SSF103473">
    <property type="entry name" value="MFS general substrate transporter"/>
    <property type="match status" value="1"/>
</dbReference>
<accession>A0A386ZLG0</accession>
<evidence type="ECO:0000256" key="7">
    <source>
        <dbReference type="SAM" id="MobiDB-lite"/>
    </source>
</evidence>
<keyword evidence="5 8" id="KW-1133">Transmembrane helix</keyword>
<feature type="transmembrane region" description="Helical" evidence="8">
    <location>
        <begin position="199"/>
        <end position="217"/>
    </location>
</feature>
<dbReference type="GO" id="GO:0022857">
    <property type="term" value="F:transmembrane transporter activity"/>
    <property type="evidence" value="ECO:0007669"/>
    <property type="project" value="InterPro"/>
</dbReference>
<evidence type="ECO:0000256" key="4">
    <source>
        <dbReference type="ARBA" id="ARBA00022692"/>
    </source>
</evidence>
<feature type="transmembrane region" description="Helical" evidence="8">
    <location>
        <begin position="232"/>
        <end position="250"/>
    </location>
</feature>
<feature type="domain" description="Major facilitator superfamily (MFS) profile" evidence="9">
    <location>
        <begin position="65"/>
        <end position="254"/>
    </location>
</feature>
<feature type="transmembrane region" description="Helical" evidence="8">
    <location>
        <begin position="66"/>
        <end position="91"/>
    </location>
</feature>